<dbReference type="SUPFAM" id="SSF52402">
    <property type="entry name" value="Adenine nucleotide alpha hydrolases-like"/>
    <property type="match status" value="1"/>
</dbReference>
<organism evidence="10 11">
    <name type="scientific">candidate division NPL-UPA2 bacterium Unc8</name>
    <dbReference type="NCBI Taxonomy" id="1980939"/>
    <lineage>
        <taxon>Bacteria</taxon>
    </lineage>
</organism>
<keyword evidence="4 8" id="KW-0819">tRNA processing</keyword>
<dbReference type="CDD" id="cd01992">
    <property type="entry name" value="TilS_N"/>
    <property type="match status" value="1"/>
</dbReference>
<dbReference type="InterPro" id="IPR011063">
    <property type="entry name" value="TilS/TtcA_N"/>
</dbReference>
<dbReference type="Gene3D" id="1.20.59.20">
    <property type="match status" value="1"/>
</dbReference>
<dbReference type="Gene3D" id="3.40.50.620">
    <property type="entry name" value="HUPs"/>
    <property type="match status" value="1"/>
</dbReference>
<evidence type="ECO:0000313" key="10">
    <source>
        <dbReference type="EMBL" id="RII00044.1"/>
    </source>
</evidence>
<dbReference type="InterPro" id="IPR015262">
    <property type="entry name" value="tRNA_Ile_lys_synt_subst-bd"/>
</dbReference>
<evidence type="ECO:0000256" key="1">
    <source>
        <dbReference type="ARBA" id="ARBA00004496"/>
    </source>
</evidence>
<dbReference type="InterPro" id="IPR014729">
    <property type="entry name" value="Rossmann-like_a/b/a_fold"/>
</dbReference>
<evidence type="ECO:0000256" key="5">
    <source>
        <dbReference type="ARBA" id="ARBA00022741"/>
    </source>
</evidence>
<dbReference type="GO" id="GO:0032267">
    <property type="term" value="F:tRNA(Ile)-lysidine synthase activity"/>
    <property type="evidence" value="ECO:0007669"/>
    <property type="project" value="UniProtKB-EC"/>
</dbReference>
<name>A0A399FV66_UNCN2</name>
<feature type="domain" description="Lysidine-tRNA(Ile) synthetase C-terminal" evidence="9">
    <location>
        <begin position="394"/>
        <end position="466"/>
    </location>
</feature>
<dbReference type="Proteomes" id="UP000266287">
    <property type="component" value="Unassembled WGS sequence"/>
</dbReference>
<dbReference type="NCBIfam" id="TIGR02432">
    <property type="entry name" value="lysidine_TilS_N"/>
    <property type="match status" value="1"/>
</dbReference>
<dbReference type="PANTHER" id="PTHR43033:SF1">
    <property type="entry name" value="TRNA(ILE)-LYSIDINE SYNTHASE-RELATED"/>
    <property type="match status" value="1"/>
</dbReference>
<feature type="binding site" evidence="8">
    <location>
        <begin position="27"/>
        <end position="32"/>
    </location>
    <ligand>
        <name>ATP</name>
        <dbReference type="ChEBI" id="CHEBI:30616"/>
    </ligand>
</feature>
<gene>
    <name evidence="8 10" type="primary">tilS</name>
    <name evidence="10" type="ORF">B9J77_03805</name>
</gene>
<dbReference type="EC" id="6.3.4.19" evidence="8"/>
<comment type="domain">
    <text evidence="8">The N-terminal region contains the highly conserved SGGXDS motif, predicted to be a P-loop motif involved in ATP binding.</text>
</comment>
<dbReference type="HAMAP" id="MF_01161">
    <property type="entry name" value="tRNA_Ile_lys_synt"/>
    <property type="match status" value="1"/>
</dbReference>
<dbReference type="Pfam" id="PF09179">
    <property type="entry name" value="TilS"/>
    <property type="match status" value="1"/>
</dbReference>
<dbReference type="SMART" id="SM00977">
    <property type="entry name" value="TilS_C"/>
    <property type="match status" value="1"/>
</dbReference>
<protein>
    <recommendedName>
        <fullName evidence="8">tRNA(Ile)-lysidine synthase</fullName>
        <ecNumber evidence="8">6.3.4.19</ecNumber>
    </recommendedName>
    <alternativeName>
        <fullName evidence="8">tRNA(Ile)-2-lysyl-cytidine synthase</fullName>
    </alternativeName>
    <alternativeName>
        <fullName evidence="8">tRNA(Ile)-lysidine synthetase</fullName>
    </alternativeName>
</protein>
<dbReference type="GO" id="GO:0005524">
    <property type="term" value="F:ATP binding"/>
    <property type="evidence" value="ECO:0007669"/>
    <property type="project" value="UniProtKB-UniRule"/>
</dbReference>
<dbReference type="SUPFAM" id="SSF82829">
    <property type="entry name" value="MesJ substrate recognition domain-like"/>
    <property type="match status" value="1"/>
</dbReference>
<comment type="function">
    <text evidence="8">Ligates lysine onto the cytidine present at position 34 of the AUA codon-specific tRNA(Ile) that contains the anticodon CAU, in an ATP-dependent manner. Cytidine is converted to lysidine, thus changing the amino acid specificity of the tRNA from methionine to isoleucine.</text>
</comment>
<dbReference type="NCBIfam" id="TIGR02433">
    <property type="entry name" value="lysidine_TilS_C"/>
    <property type="match status" value="1"/>
</dbReference>
<dbReference type="InterPro" id="IPR012094">
    <property type="entry name" value="tRNA_Ile_lys_synt"/>
</dbReference>
<dbReference type="InterPro" id="IPR012796">
    <property type="entry name" value="Lysidine-tRNA-synth_C"/>
</dbReference>
<comment type="similarity">
    <text evidence="8">Belongs to the tRNA(Ile)-lysidine synthase family.</text>
</comment>
<evidence type="ECO:0000256" key="2">
    <source>
        <dbReference type="ARBA" id="ARBA00022490"/>
    </source>
</evidence>
<evidence type="ECO:0000256" key="7">
    <source>
        <dbReference type="ARBA" id="ARBA00048539"/>
    </source>
</evidence>
<reference evidence="10 11" key="1">
    <citation type="submission" date="2018-08" db="EMBL/GenBank/DDBJ databases">
        <title>Draft genome of candidate division NPL-UPA2 bacterium Unc8 that adapted to ultra-basic serpentinizing groundwater.</title>
        <authorList>
            <person name="Ishii S."/>
            <person name="Suzuki S."/>
            <person name="Nealson K.H."/>
        </authorList>
    </citation>
    <scope>NUCLEOTIDE SEQUENCE [LARGE SCALE GENOMIC DNA]</scope>
    <source>
        <strain evidence="10">Unc8</strain>
    </source>
</reference>
<evidence type="ECO:0000256" key="4">
    <source>
        <dbReference type="ARBA" id="ARBA00022694"/>
    </source>
</evidence>
<evidence type="ECO:0000256" key="3">
    <source>
        <dbReference type="ARBA" id="ARBA00022598"/>
    </source>
</evidence>
<evidence type="ECO:0000256" key="8">
    <source>
        <dbReference type="HAMAP-Rule" id="MF_01161"/>
    </source>
</evidence>
<dbReference type="Pfam" id="PF11734">
    <property type="entry name" value="TilS_C"/>
    <property type="match status" value="1"/>
</dbReference>
<dbReference type="AlphaFoldDB" id="A0A399FV66"/>
<evidence type="ECO:0000256" key="6">
    <source>
        <dbReference type="ARBA" id="ARBA00022840"/>
    </source>
</evidence>
<evidence type="ECO:0000313" key="11">
    <source>
        <dbReference type="Proteomes" id="UP000266287"/>
    </source>
</evidence>
<dbReference type="PANTHER" id="PTHR43033">
    <property type="entry name" value="TRNA(ILE)-LYSIDINE SYNTHASE-RELATED"/>
    <property type="match status" value="1"/>
</dbReference>
<sequence>MILAKVRKTISKYKMLASEDRVVVGVSGGPDSVAMLSLLVTLKEEFSLYLHVAHLNHTLRGKEADEDALYVDELSKSFGLSASVSKRDVSALAKKYGLSLQEAGRQARYEFFQAVSHKIKANKIAVAQTMNDQAETMLLWILRGCGLKGLTGIPAVRPYPEPVSEDGLFVIRPLLEVSRYEVMNYLQDVHLKGRFDSSNKKSAYLRNKVRSKLIPLLATYNPHIELNLSRMAAVLKEDEDYLTSVTDETFSSLSEVKNGRIMIDAGKLRELHPALQRRVLRKAIAVLKGDLRKVSNEHIDEMLHIAMADSPGEICLPHCIIGRQAYGKLIILKEQGSTKKNEYAYSLPAPGEVKINEAKMRIKSSFVSPFQEKPEDFESRRVAYFDYARVHLPLTVRNRRQGDIFCPLGIKGKKKIKDFFIDRKIPLLEREQVPLLLSGSEIIWVINQQQSEIGKITGKTKKVLRIEVDYLP</sequence>
<keyword evidence="5 8" id="KW-0547">Nucleotide-binding</keyword>
<comment type="subcellular location">
    <subcellularLocation>
        <location evidence="1 8">Cytoplasm</location>
    </subcellularLocation>
</comment>
<comment type="catalytic activity">
    <reaction evidence="7 8">
        <text>cytidine(34) in tRNA(Ile2) + L-lysine + ATP = lysidine(34) in tRNA(Ile2) + AMP + diphosphate + H(+)</text>
        <dbReference type="Rhea" id="RHEA:43744"/>
        <dbReference type="Rhea" id="RHEA-COMP:10625"/>
        <dbReference type="Rhea" id="RHEA-COMP:10670"/>
        <dbReference type="ChEBI" id="CHEBI:15378"/>
        <dbReference type="ChEBI" id="CHEBI:30616"/>
        <dbReference type="ChEBI" id="CHEBI:32551"/>
        <dbReference type="ChEBI" id="CHEBI:33019"/>
        <dbReference type="ChEBI" id="CHEBI:82748"/>
        <dbReference type="ChEBI" id="CHEBI:83665"/>
        <dbReference type="ChEBI" id="CHEBI:456215"/>
        <dbReference type="EC" id="6.3.4.19"/>
    </reaction>
</comment>
<keyword evidence="3 8" id="KW-0436">Ligase</keyword>
<proteinExistence type="inferred from homology"/>
<keyword evidence="6 8" id="KW-0067">ATP-binding</keyword>
<dbReference type="Pfam" id="PF01171">
    <property type="entry name" value="ATP_bind_3"/>
    <property type="match status" value="1"/>
</dbReference>
<dbReference type="EMBL" id="NDHY01000008">
    <property type="protein sequence ID" value="RII00044.1"/>
    <property type="molecule type" value="Genomic_DNA"/>
</dbReference>
<dbReference type="SUPFAM" id="SSF56037">
    <property type="entry name" value="PheT/TilS domain"/>
    <property type="match status" value="1"/>
</dbReference>
<dbReference type="InterPro" id="IPR012795">
    <property type="entry name" value="tRNA_Ile_lys_synt_N"/>
</dbReference>
<comment type="caution">
    <text evidence="10">The sequence shown here is derived from an EMBL/GenBank/DDBJ whole genome shotgun (WGS) entry which is preliminary data.</text>
</comment>
<accession>A0A399FV66</accession>
<evidence type="ECO:0000259" key="9">
    <source>
        <dbReference type="SMART" id="SM00977"/>
    </source>
</evidence>
<dbReference type="GO" id="GO:0005737">
    <property type="term" value="C:cytoplasm"/>
    <property type="evidence" value="ECO:0007669"/>
    <property type="project" value="UniProtKB-SubCell"/>
</dbReference>
<dbReference type="GO" id="GO:0006400">
    <property type="term" value="P:tRNA modification"/>
    <property type="evidence" value="ECO:0007669"/>
    <property type="project" value="UniProtKB-UniRule"/>
</dbReference>
<keyword evidence="2 8" id="KW-0963">Cytoplasm</keyword>